<protein>
    <submittedName>
        <fullName evidence="1">Phage transcriptional regulator, AlpA</fullName>
    </submittedName>
</protein>
<keyword evidence="2" id="KW-1185">Reference proteome</keyword>
<dbReference type="Proteomes" id="UP000000639">
    <property type="component" value="Chromosome"/>
</dbReference>
<name>A1SXJ6_PSYIN</name>
<dbReference type="KEGG" id="pin:Ping_2482"/>
<dbReference type="EMBL" id="CP000510">
    <property type="protein sequence ID" value="ABM04211.1"/>
    <property type="molecule type" value="Genomic_DNA"/>
</dbReference>
<evidence type="ECO:0000313" key="1">
    <source>
        <dbReference type="EMBL" id="ABM04211.1"/>
    </source>
</evidence>
<gene>
    <name evidence="1" type="ordered locus">Ping_2482</name>
</gene>
<dbReference type="RefSeq" id="WP_011770771.1">
    <property type="nucleotide sequence ID" value="NC_008709.1"/>
</dbReference>
<evidence type="ECO:0000313" key="2">
    <source>
        <dbReference type="Proteomes" id="UP000000639"/>
    </source>
</evidence>
<organism evidence="1 2">
    <name type="scientific">Psychromonas ingrahamii (strain DSM 17664 / CCUG 51855 / 37)</name>
    <dbReference type="NCBI Taxonomy" id="357804"/>
    <lineage>
        <taxon>Bacteria</taxon>
        <taxon>Pseudomonadati</taxon>
        <taxon>Pseudomonadota</taxon>
        <taxon>Gammaproteobacteria</taxon>
        <taxon>Alteromonadales</taxon>
        <taxon>Psychromonadaceae</taxon>
        <taxon>Psychromonas</taxon>
    </lineage>
</organism>
<dbReference type="OrthoDB" id="8455288at2"/>
<proteinExistence type="predicted"/>
<dbReference type="InterPro" id="IPR010260">
    <property type="entry name" value="AlpA"/>
</dbReference>
<dbReference type="AlphaFoldDB" id="A1SXJ6"/>
<reference evidence="1 2" key="1">
    <citation type="submission" date="2007-01" db="EMBL/GenBank/DDBJ databases">
        <title>Complete sequence of Psychromonas ingrahamii 37.</title>
        <authorList>
            <consortium name="US DOE Joint Genome Institute"/>
            <person name="Copeland A."/>
            <person name="Lucas S."/>
            <person name="Lapidus A."/>
            <person name="Barry K."/>
            <person name="Detter J.C."/>
            <person name="Glavina del Rio T."/>
            <person name="Hammon N."/>
            <person name="Israni S."/>
            <person name="Dalin E."/>
            <person name="Tice H."/>
            <person name="Pitluck S."/>
            <person name="Thompson L.S."/>
            <person name="Brettin T."/>
            <person name="Bruce D."/>
            <person name="Han C."/>
            <person name="Tapia R."/>
            <person name="Schmutz J."/>
            <person name="Larimer F."/>
            <person name="Land M."/>
            <person name="Hauser L."/>
            <person name="Kyrpides N."/>
            <person name="Ivanova N."/>
            <person name="Staley J."/>
            <person name="Richardson P."/>
        </authorList>
    </citation>
    <scope>NUCLEOTIDE SEQUENCE [LARGE SCALE GENOMIC DNA]</scope>
    <source>
        <strain evidence="1 2">37</strain>
    </source>
</reference>
<dbReference type="HOGENOM" id="CLU_140176_5_1_6"/>
<dbReference type="eggNOG" id="COG3311">
    <property type="taxonomic scope" value="Bacteria"/>
</dbReference>
<dbReference type="STRING" id="357804.Ping_2482"/>
<dbReference type="Pfam" id="PF05930">
    <property type="entry name" value="Phage_AlpA"/>
    <property type="match status" value="1"/>
</dbReference>
<sequence>MIRPVVKKPSVLEQFAFSNSTLFNQINKGLMPPGIHLGDRAVGYLQHELDAVLSARIAGCSNEEIKLLVKNLIEERQADFKKTGGTL</sequence>
<accession>A1SXJ6</accession>